<keyword evidence="3" id="KW-1185">Reference proteome</keyword>
<feature type="region of interest" description="Disordered" evidence="1">
    <location>
        <begin position="1"/>
        <end position="26"/>
    </location>
</feature>
<proteinExistence type="predicted"/>
<evidence type="ECO:0000313" key="2">
    <source>
        <dbReference type="EMBL" id="MCI67845.1"/>
    </source>
</evidence>
<name>A0A392U7V9_9FABA</name>
<dbReference type="EMBL" id="LXQA010725109">
    <property type="protein sequence ID" value="MCI67845.1"/>
    <property type="molecule type" value="Genomic_DNA"/>
</dbReference>
<accession>A0A392U7V9</accession>
<feature type="compositionally biased region" description="Basic residues" evidence="1">
    <location>
        <begin position="1"/>
        <end position="11"/>
    </location>
</feature>
<organism evidence="2 3">
    <name type="scientific">Trifolium medium</name>
    <dbReference type="NCBI Taxonomy" id="97028"/>
    <lineage>
        <taxon>Eukaryota</taxon>
        <taxon>Viridiplantae</taxon>
        <taxon>Streptophyta</taxon>
        <taxon>Embryophyta</taxon>
        <taxon>Tracheophyta</taxon>
        <taxon>Spermatophyta</taxon>
        <taxon>Magnoliopsida</taxon>
        <taxon>eudicotyledons</taxon>
        <taxon>Gunneridae</taxon>
        <taxon>Pentapetalae</taxon>
        <taxon>rosids</taxon>
        <taxon>fabids</taxon>
        <taxon>Fabales</taxon>
        <taxon>Fabaceae</taxon>
        <taxon>Papilionoideae</taxon>
        <taxon>50 kb inversion clade</taxon>
        <taxon>NPAAA clade</taxon>
        <taxon>Hologalegina</taxon>
        <taxon>IRL clade</taxon>
        <taxon>Trifolieae</taxon>
        <taxon>Trifolium</taxon>
    </lineage>
</organism>
<dbReference type="AlphaFoldDB" id="A0A392U7V9"/>
<sequence length="73" mass="8118">SSPHPGRHGKLRCPPSSCRPGKLGRHNVRPLLPDFTAVRAPPCSLCGLRPPRVQRGDHKALGLCHPYRHLWSE</sequence>
<reference evidence="2 3" key="1">
    <citation type="journal article" date="2018" name="Front. Plant Sci.">
        <title>Red Clover (Trifolium pratense) and Zigzag Clover (T. medium) - A Picture of Genomic Similarities and Differences.</title>
        <authorList>
            <person name="Dluhosova J."/>
            <person name="Istvanek J."/>
            <person name="Nedelnik J."/>
            <person name="Repkova J."/>
        </authorList>
    </citation>
    <scope>NUCLEOTIDE SEQUENCE [LARGE SCALE GENOMIC DNA]</scope>
    <source>
        <strain evidence="3">cv. 10/8</strain>
        <tissue evidence="2">Leaf</tissue>
    </source>
</reference>
<feature type="non-terminal residue" evidence="2">
    <location>
        <position position="1"/>
    </location>
</feature>
<comment type="caution">
    <text evidence="2">The sequence shown here is derived from an EMBL/GenBank/DDBJ whole genome shotgun (WGS) entry which is preliminary data.</text>
</comment>
<evidence type="ECO:0000256" key="1">
    <source>
        <dbReference type="SAM" id="MobiDB-lite"/>
    </source>
</evidence>
<protein>
    <submittedName>
        <fullName evidence="2">Uncharacterized protein</fullName>
    </submittedName>
</protein>
<dbReference type="Proteomes" id="UP000265520">
    <property type="component" value="Unassembled WGS sequence"/>
</dbReference>
<evidence type="ECO:0000313" key="3">
    <source>
        <dbReference type="Proteomes" id="UP000265520"/>
    </source>
</evidence>